<dbReference type="AlphaFoldDB" id="A0A0P7AMW7"/>
<reference evidence="6 7" key="1">
    <citation type="submission" date="2015-09" db="EMBL/GenBank/DDBJ databases">
        <title>Draft genome of a European isolate of the apple canker pathogen Neonectria ditissima.</title>
        <authorList>
            <person name="Gomez-Cortecero A."/>
            <person name="Harrison R.J."/>
            <person name="Armitage A.D."/>
        </authorList>
    </citation>
    <scope>NUCLEOTIDE SEQUENCE [LARGE SCALE GENOMIC DNA]</scope>
    <source>
        <strain evidence="6 7">R09/05</strain>
    </source>
</reference>
<dbReference type="GO" id="GO:0016491">
    <property type="term" value="F:oxidoreductase activity"/>
    <property type="evidence" value="ECO:0007669"/>
    <property type="project" value="UniProtKB-KW"/>
</dbReference>
<evidence type="ECO:0000259" key="5">
    <source>
        <dbReference type="Pfam" id="PF00724"/>
    </source>
</evidence>
<dbReference type="Pfam" id="PF00724">
    <property type="entry name" value="Oxidored_FMN"/>
    <property type="match status" value="1"/>
</dbReference>
<dbReference type="STRING" id="78410.A0A0P7AMW7"/>
<accession>A0A0P7AMW7</accession>
<comment type="similarity">
    <text evidence="1">Belongs to the NADH:flavin oxidoreductase/NADH oxidase family.</text>
</comment>
<evidence type="ECO:0000256" key="1">
    <source>
        <dbReference type="ARBA" id="ARBA00005979"/>
    </source>
</evidence>
<feature type="domain" description="NADH:flavin oxidoreductase/NADH oxidase N-terminal" evidence="5">
    <location>
        <begin position="8"/>
        <end position="367"/>
    </location>
</feature>
<dbReference type="Proteomes" id="UP000050424">
    <property type="component" value="Unassembled WGS sequence"/>
</dbReference>
<dbReference type="OrthoDB" id="1663137at2759"/>
<dbReference type="InterPro" id="IPR001155">
    <property type="entry name" value="OxRdtase_FMN_N"/>
</dbReference>
<dbReference type="PANTHER" id="PTHR43656">
    <property type="entry name" value="BINDING OXIDOREDUCTASE, PUTATIVE (AFU_ORTHOLOGUE AFUA_2G08260)-RELATED"/>
    <property type="match status" value="1"/>
</dbReference>
<gene>
    <name evidence="6" type="ORF">AK830_g11286</name>
</gene>
<dbReference type="PANTHER" id="PTHR43656:SF2">
    <property type="entry name" value="BINDING OXIDOREDUCTASE, PUTATIVE (AFU_ORTHOLOGUE AFUA_2G08260)-RELATED"/>
    <property type="match status" value="1"/>
</dbReference>
<keyword evidence="2" id="KW-0285">Flavoprotein</keyword>
<evidence type="ECO:0000256" key="4">
    <source>
        <dbReference type="ARBA" id="ARBA00023002"/>
    </source>
</evidence>
<evidence type="ECO:0000256" key="3">
    <source>
        <dbReference type="ARBA" id="ARBA00022643"/>
    </source>
</evidence>
<dbReference type="InterPro" id="IPR013785">
    <property type="entry name" value="Aldolase_TIM"/>
</dbReference>
<sequence length="415" mass="44606">MADLTLAQPLQLPCGLRLPNRLVKAALAEQMADSQKLPTTSQLTRTYGAWADGGWGLILTGNVQVDERYLGTPDDNAIDASLPEDKVLAAYKTLATVSRRGGTPVMMQINHPGRQSPLGSGKRGFFTKNLAPSAVPLNMGSDLVARLASAVVFGTPKEMSVAEIEDVVQRFATTARIAAEAGFDGVQMHAAHGYLLAQFMSARTNRRTDAYGGSAAARVKIVLDIIKAIRAVVSKTFCVGLKFNSVDHQASSSAESATELEDCLEQASLIAAAGLDFLEVSGGSYENPTMIMGTENTVAPSERTIARESFFLDFAKQIRARLPDIALIVTGGFRTRQGMEAALNDEACDMIGLGRPSVLNPSLPQNIILNNEVQGADAKLYHRKVPTPWLLKRLAPKSIGAGVESAWYNKKMKKM</sequence>
<proteinExistence type="inferred from homology"/>
<evidence type="ECO:0000313" key="7">
    <source>
        <dbReference type="Proteomes" id="UP000050424"/>
    </source>
</evidence>
<keyword evidence="3" id="KW-0288">FMN</keyword>
<evidence type="ECO:0000256" key="2">
    <source>
        <dbReference type="ARBA" id="ARBA00022630"/>
    </source>
</evidence>
<comment type="caution">
    <text evidence="6">The sequence shown here is derived from an EMBL/GenBank/DDBJ whole genome shotgun (WGS) entry which is preliminary data.</text>
</comment>
<dbReference type="InterPro" id="IPR051799">
    <property type="entry name" value="NADH_flavin_oxidoreductase"/>
</dbReference>
<organism evidence="6 7">
    <name type="scientific">Neonectria ditissima</name>
    <dbReference type="NCBI Taxonomy" id="78410"/>
    <lineage>
        <taxon>Eukaryota</taxon>
        <taxon>Fungi</taxon>
        <taxon>Dikarya</taxon>
        <taxon>Ascomycota</taxon>
        <taxon>Pezizomycotina</taxon>
        <taxon>Sordariomycetes</taxon>
        <taxon>Hypocreomycetidae</taxon>
        <taxon>Hypocreales</taxon>
        <taxon>Nectriaceae</taxon>
        <taxon>Neonectria</taxon>
    </lineage>
</organism>
<evidence type="ECO:0000313" key="6">
    <source>
        <dbReference type="EMBL" id="KPM35296.1"/>
    </source>
</evidence>
<keyword evidence="4" id="KW-0560">Oxidoreductase</keyword>
<dbReference type="SUPFAM" id="SSF51395">
    <property type="entry name" value="FMN-linked oxidoreductases"/>
    <property type="match status" value="1"/>
</dbReference>
<name>A0A0P7AMW7_9HYPO</name>
<dbReference type="CDD" id="cd04733">
    <property type="entry name" value="OYE_like_2_FMN"/>
    <property type="match status" value="1"/>
</dbReference>
<dbReference type="Gene3D" id="3.20.20.70">
    <property type="entry name" value="Aldolase class I"/>
    <property type="match status" value="1"/>
</dbReference>
<keyword evidence="7" id="KW-1185">Reference proteome</keyword>
<dbReference type="GO" id="GO:0010181">
    <property type="term" value="F:FMN binding"/>
    <property type="evidence" value="ECO:0007669"/>
    <property type="project" value="InterPro"/>
</dbReference>
<dbReference type="EMBL" id="LKCW01000261">
    <property type="protein sequence ID" value="KPM35296.1"/>
    <property type="molecule type" value="Genomic_DNA"/>
</dbReference>
<protein>
    <recommendedName>
        <fullName evidence="5">NADH:flavin oxidoreductase/NADH oxidase N-terminal domain-containing protein</fullName>
    </recommendedName>
</protein>